<feature type="transmembrane region" description="Helical" evidence="1">
    <location>
        <begin position="25"/>
        <end position="50"/>
    </location>
</feature>
<keyword evidence="3" id="KW-1185">Reference proteome</keyword>
<name>A0A097EE20_9SPHN</name>
<protein>
    <submittedName>
        <fullName evidence="2">Uncharacterized protein</fullName>
    </submittedName>
</protein>
<evidence type="ECO:0000256" key="1">
    <source>
        <dbReference type="SAM" id="Phobius"/>
    </source>
</evidence>
<keyword evidence="1" id="KW-0812">Transmembrane</keyword>
<dbReference type="Proteomes" id="UP000033200">
    <property type="component" value="Chromosome"/>
</dbReference>
<keyword evidence="1" id="KW-1133">Transmembrane helix</keyword>
<dbReference type="AlphaFoldDB" id="A0A097EE20"/>
<dbReference type="HOGENOM" id="CLU_2958450_0_0_5"/>
<dbReference type="STRING" id="1549858.MC45_04640"/>
<sequence length="59" mass="6660">MHLHYEGDIIQLNKERHVPAGERCMMIFLEVAIGALGLALLTTPVFIALADKRKMTRPE</sequence>
<dbReference type="KEGG" id="stax:MC45_04640"/>
<reference evidence="2 3" key="1">
    <citation type="submission" date="2014-09" db="EMBL/GenBank/DDBJ databases">
        <title>Using Illumina technology Improving SMRT sequencing Genome Assembly by RASTools.</title>
        <authorList>
            <person name="Zhou Y."/>
            <person name="Ma T."/>
            <person name="Liu T."/>
        </authorList>
    </citation>
    <scope>NUCLEOTIDE SEQUENCE [LARGE SCALE GENOMIC DNA]</scope>
    <source>
        <strain evidence="2 3">ATCC 55669</strain>
    </source>
</reference>
<gene>
    <name evidence="2" type="ORF">MC45_04640</name>
</gene>
<evidence type="ECO:0000313" key="3">
    <source>
        <dbReference type="Proteomes" id="UP000033200"/>
    </source>
</evidence>
<keyword evidence="1" id="KW-0472">Membrane</keyword>
<dbReference type="EMBL" id="CP009571">
    <property type="protein sequence ID" value="AIT05809.1"/>
    <property type="molecule type" value="Genomic_DNA"/>
</dbReference>
<accession>A0A097EE20</accession>
<evidence type="ECO:0000313" key="2">
    <source>
        <dbReference type="EMBL" id="AIT05809.1"/>
    </source>
</evidence>
<organism evidence="2 3">
    <name type="scientific">Sphingomonas taxi</name>
    <dbReference type="NCBI Taxonomy" id="1549858"/>
    <lineage>
        <taxon>Bacteria</taxon>
        <taxon>Pseudomonadati</taxon>
        <taxon>Pseudomonadota</taxon>
        <taxon>Alphaproteobacteria</taxon>
        <taxon>Sphingomonadales</taxon>
        <taxon>Sphingomonadaceae</taxon>
        <taxon>Sphingomonas</taxon>
    </lineage>
</organism>
<proteinExistence type="predicted"/>